<dbReference type="EMBL" id="JAMFTH010000005">
    <property type="protein sequence ID" value="MCP8900442.1"/>
    <property type="molecule type" value="Genomic_DNA"/>
</dbReference>
<gene>
    <name evidence="2" type="ORF">M6D89_14140</name>
</gene>
<feature type="signal peptide" evidence="1">
    <location>
        <begin position="1"/>
        <end position="19"/>
    </location>
</feature>
<keyword evidence="3" id="KW-1185">Reference proteome</keyword>
<comment type="caution">
    <text evidence="2">The sequence shown here is derived from an EMBL/GenBank/DDBJ whole genome shotgun (WGS) entry which is preliminary data.</text>
</comment>
<dbReference type="Proteomes" id="UP001139319">
    <property type="component" value="Unassembled WGS sequence"/>
</dbReference>
<keyword evidence="1" id="KW-0732">Signal</keyword>
<organism evidence="2 3">
    <name type="scientific">Gilvimarinus xylanilyticus</name>
    <dbReference type="NCBI Taxonomy" id="2944139"/>
    <lineage>
        <taxon>Bacteria</taxon>
        <taxon>Pseudomonadati</taxon>
        <taxon>Pseudomonadota</taxon>
        <taxon>Gammaproteobacteria</taxon>
        <taxon>Cellvibrionales</taxon>
        <taxon>Cellvibrionaceae</taxon>
        <taxon>Gilvimarinus</taxon>
    </lineage>
</organism>
<sequence>MMRLWSGILFLCFSGQALAAPLDDLKQALERLSHPVAGEYQVHAQVVESNGKGDDKITRKGEAQVRVSDSGERLSIVHSAELLAQIDAEEQARIDNTDVPTPAIDGVHELSALPVRAAVRAAEQMRRVMAEGEFTGAHSDQLDGREVQRLDFNLPQSRLSKRQRKYVKSYEGVYSVWIDEQGVPLASSSRIDASGRIFIFISLHVETESQRRYQVIDNKLIAVSDRYYHLSYGAGERFEREIKRRVTAAVP</sequence>
<evidence type="ECO:0000313" key="2">
    <source>
        <dbReference type="EMBL" id="MCP8900442.1"/>
    </source>
</evidence>
<reference evidence="2" key="2">
    <citation type="submission" date="2023-01" db="EMBL/GenBank/DDBJ databases">
        <title>Gilvimarinus xylanilyticus HB14 isolated from Caulerpa lentillifera aquaculture base in Hainan, China.</title>
        <authorList>
            <person name="Zhang Y.-J."/>
        </authorList>
    </citation>
    <scope>NUCLEOTIDE SEQUENCE</scope>
    <source>
        <strain evidence="2">HB14</strain>
    </source>
</reference>
<dbReference type="RefSeq" id="WP_253968734.1">
    <property type="nucleotide sequence ID" value="NZ_JAMFTH010000005.1"/>
</dbReference>
<reference evidence="2" key="1">
    <citation type="submission" date="2022-05" db="EMBL/GenBank/DDBJ databases">
        <authorList>
            <person name="Sun H.-N."/>
        </authorList>
    </citation>
    <scope>NUCLEOTIDE SEQUENCE</scope>
    <source>
        <strain evidence="2">HB14</strain>
    </source>
</reference>
<feature type="chain" id="PRO_5040952427" evidence="1">
    <location>
        <begin position="20"/>
        <end position="251"/>
    </location>
</feature>
<dbReference type="AlphaFoldDB" id="A0A9X2I6P3"/>
<evidence type="ECO:0000256" key="1">
    <source>
        <dbReference type="SAM" id="SignalP"/>
    </source>
</evidence>
<name>A0A9X2I6P3_9GAMM</name>
<accession>A0A9X2I6P3</accession>
<proteinExistence type="predicted"/>
<evidence type="ECO:0000313" key="3">
    <source>
        <dbReference type="Proteomes" id="UP001139319"/>
    </source>
</evidence>
<protein>
    <submittedName>
        <fullName evidence="2">Uncharacterized protein</fullName>
    </submittedName>
</protein>